<dbReference type="Proteomes" id="UP000001368">
    <property type="component" value="Chromosome"/>
</dbReference>
<dbReference type="InterPro" id="IPR005135">
    <property type="entry name" value="Endo/exonuclease/phosphatase"/>
</dbReference>
<reference evidence="2 3" key="1">
    <citation type="journal article" date="2009" name="PLoS Pathog.">
        <title>Genomic evidence for the evolution of Streptococcus equi: host restriction, increased virulence, and genetic exchange with human pathogens.</title>
        <authorList>
            <person name="Holden M.T.G."/>
            <person name="Heather Z."/>
            <person name="Paillot R."/>
            <person name="Steward K.F."/>
            <person name="Webb K."/>
            <person name="Ainslie F."/>
            <person name="Jourdan T."/>
            <person name="Bason N.C."/>
            <person name="Holroyd N.E."/>
            <person name="Mungall K."/>
            <person name="Quail M.A."/>
            <person name="Sanders M."/>
            <person name="Simmonds M."/>
            <person name="Willey D."/>
            <person name="Brooks K."/>
            <person name="Aanensen D.M."/>
            <person name="Spratt B.G."/>
            <person name="Jolley K.A."/>
            <person name="Maiden M.C.J."/>
            <person name="Kehoe M."/>
            <person name="Chanter N."/>
            <person name="Bentley S.D."/>
            <person name="Robinson C."/>
            <person name="Maskell D.J."/>
            <person name="Parkhill J."/>
            <person name="Waller A.S."/>
        </authorList>
    </citation>
    <scope>NUCLEOTIDE SEQUENCE [LARGE SCALE GENOMIC DNA]</scope>
    <source>
        <strain evidence="2 3">H70</strain>
    </source>
</reference>
<dbReference type="Gene3D" id="3.60.10.10">
    <property type="entry name" value="Endonuclease/exonuclease/phosphatase"/>
    <property type="match status" value="1"/>
</dbReference>
<dbReference type="EMBL" id="FM204884">
    <property type="protein sequence ID" value="CAW97970.1"/>
    <property type="molecule type" value="Genomic_DNA"/>
</dbReference>
<dbReference type="eggNOG" id="ENOG50339CV">
    <property type="taxonomic scope" value="Bacteria"/>
</dbReference>
<sequence length="261" mass="29846">MLNFLEDSFMTQLTVSTWNINQRSGLGRQIPDMVVTELRQLNADIICLTEYVKTESHNLFCARLQDIGYEVFEDDRSLEFGNEILVAIKSSLISDSKFTTIDNDDSNPNFLRVTVNIFGKELNIVGTRIKTGGKDIIEDFKERKIQLDNLISNLPASHENTIILGDFNNGFFKQNDDIHSYQGKAREFYSYPLLKSIMSKAGLTVYTPSDLNSWKYCKLDHIFANIPIVNENYSWEFLKNPDYKSQVGYPDHAILSATISL</sequence>
<evidence type="ECO:0000313" key="3">
    <source>
        <dbReference type="Proteomes" id="UP000001368"/>
    </source>
</evidence>
<feature type="domain" description="Endonuclease/exonuclease/phosphatase" evidence="1">
    <location>
        <begin position="17"/>
        <end position="225"/>
    </location>
</feature>
<protein>
    <recommendedName>
        <fullName evidence="1">Endonuclease/exonuclease/phosphatase domain-containing protein</fullName>
    </recommendedName>
</protein>
<dbReference type="HOGENOM" id="CLU_096813_0_0_9"/>
<dbReference type="Pfam" id="PF03372">
    <property type="entry name" value="Exo_endo_phos"/>
    <property type="match status" value="1"/>
</dbReference>
<evidence type="ECO:0000259" key="1">
    <source>
        <dbReference type="Pfam" id="PF03372"/>
    </source>
</evidence>
<evidence type="ECO:0000313" key="2">
    <source>
        <dbReference type="EMBL" id="CAW97970.1"/>
    </source>
</evidence>
<gene>
    <name evidence="2" type="ordered locus">SZO_02270</name>
</gene>
<dbReference type="InterPro" id="IPR036691">
    <property type="entry name" value="Endo/exonu/phosph_ase_sf"/>
</dbReference>
<dbReference type="AlphaFoldDB" id="C0MFN5"/>
<dbReference type="GO" id="GO:0003824">
    <property type="term" value="F:catalytic activity"/>
    <property type="evidence" value="ECO:0007669"/>
    <property type="project" value="InterPro"/>
</dbReference>
<dbReference type="KEGG" id="seq:SZO_02270"/>
<organism evidence="3">
    <name type="scientific">Streptococcus equi subsp. zooepidemicus (strain H70)</name>
    <dbReference type="NCBI Taxonomy" id="553483"/>
    <lineage>
        <taxon>Bacteria</taxon>
        <taxon>Bacillati</taxon>
        <taxon>Bacillota</taxon>
        <taxon>Bacilli</taxon>
        <taxon>Lactobacillales</taxon>
        <taxon>Streptococcaceae</taxon>
        <taxon>Streptococcus</taxon>
    </lineage>
</organism>
<dbReference type="SUPFAM" id="SSF56219">
    <property type="entry name" value="DNase I-like"/>
    <property type="match status" value="1"/>
</dbReference>
<name>C0MFN5_STRS7</name>
<proteinExistence type="predicted"/>
<accession>C0MFN5</accession>